<dbReference type="EMBL" id="OU895878">
    <property type="protein sequence ID" value="CAG9801673.1"/>
    <property type="molecule type" value="Genomic_DNA"/>
</dbReference>
<dbReference type="Gene3D" id="2.60.120.1540">
    <property type="match status" value="1"/>
</dbReference>
<evidence type="ECO:0000313" key="14">
    <source>
        <dbReference type="EMBL" id="CAG9801673.1"/>
    </source>
</evidence>
<dbReference type="InterPro" id="IPR001599">
    <property type="entry name" value="Macroglobln_a2"/>
</dbReference>
<keyword evidence="2 10" id="KW-0732">Signal</keyword>
<dbReference type="Pfam" id="PF01835">
    <property type="entry name" value="MG2"/>
    <property type="match status" value="1"/>
</dbReference>
<sequence length="1425" mass="160105">MWTRILSLIVFCCMAVKLGDCKNSFIVTGSNTIPFQTKYSVAVASTGYNKPETLQIKIYGKSGNETIYENIKNVVLKDNALEIVNFDLKDQVPGNYFIKVKNQTFKQATRLHLNTKKFSVFIQTDKAIYKPGEKVQFRVLVLNADTKPFSTQSVEVYITDGSNNRIKQFDKVFTRRGVFRHALQLSDEPVLGSWMIHVKVNEQDSETTKNFEVAEYVLPKFEVNIVTKDKVFKDDDIVVSYNAKYTYGKEVEGSAIVNAEIIDYYWWGNPARVVEKSLDNSTKTTSLSIKNDLNLVNVYWIQTVRLTVTFTEALTGNQRNATATVDVYENLYSIQLINSDNNVKANLPFTVKAFVKDIYEVPVTDNKEPINFEVTYTYEYPPETKTTLAPSTPSDGVQTTTNGDLTTVPLFGWWNQWIPAPTKVVTYKKYLRNGMTELSFTLEANVTSISISSTYKGAHGYSYAGVKPTQNKQFIEIKVPEKLPMDRASSLEIISNVKINRINYLVFARNNIVSKGHIKGSNSKSLKFNFQPTFSMTPSAKIIAFYVTSDGEIISDYKFLNFDNLLPNFVNIDLSQSETRPSSLLNISVKSKPLSYVGLLGVDQSVLLLKSGNDIEQDMITNELFGYTYLDQYNNDWEEPTNYNYYTDFSALDVFILTNANPQYEEIIRYRPDFINSQGAAPTTSTGLPPPTTNEIIPEVIPSGGAEIVTRKNFPETWLFDCIDNVKGSKNIIRKVPDTITSWVITGFSMNFQHGLGLTKEPTKLTVFMPFFISLNLPYSIKRGEIISIQAIIFNYMMDDCTATVTMFNENQEFEFVEKTLSQKNLIKKIKTKANSGTSVEFIIRALKVGYVTLKIEALTVLAGDRIEQKLFVEPEGITRYINQAILIDLRTQNNFMKTIDIVVPEDIVSDSLKIEASLIGDILGPTLDNLDKLIQMPFGCGEQNMLNFVPDIIVLDYLTSANRLTPNTETKLKSYMESGYQRELIYKRDDGSFSAFGKNDQSGSTWLTAFVARSFNQASKYITIDQNVISQSLAFLQNVQANDGSFTENGVVHHKAMQGGSSSGTGLTSYVLLTFLENEELTATYKKTITKAVDNIVMHVSEIDDVYTMSIVAYTLYLAGRTSTADMLLKKLDQQANNTDGTRHWDKKTNDLYLTSLSTETSSYALLAYLQAFKDVDALLIAKWLVSQRNSFGGFESTQDTVVGLLALSKIAAKISSKTLSIKVDLKYQNNMKTLNVDLKNALVLQKVELPSTIRKIDITASGNGFTIVQISYHYNLKEPKIINNFILSAKVSAKVDYFFTLETCVGLNNMNQSNMAVIEISTPSGYIFESESLNSVVGSSSNVKRVETKNGNTLANVYLDYLQPKIQCLYVNATKSFNVADQKPASIVVYDYYANDLRTETFYTPAKIVLCDICTPNDCPDVC</sequence>
<dbReference type="SMART" id="SM01360">
    <property type="entry name" value="A2M"/>
    <property type="match status" value="1"/>
</dbReference>
<dbReference type="Gene3D" id="2.60.40.10">
    <property type="entry name" value="Immunoglobulins"/>
    <property type="match status" value="1"/>
</dbReference>
<dbReference type="InterPro" id="IPR008930">
    <property type="entry name" value="Terpenoid_cyclase/PrenylTrfase"/>
</dbReference>
<evidence type="ECO:0000259" key="13">
    <source>
        <dbReference type="SMART" id="SM01361"/>
    </source>
</evidence>
<dbReference type="PROSITE" id="PS00477">
    <property type="entry name" value="ALPHA_2_MACROGLOBULIN"/>
    <property type="match status" value="1"/>
</dbReference>
<evidence type="ECO:0000313" key="15">
    <source>
        <dbReference type="Proteomes" id="UP001153620"/>
    </source>
</evidence>
<feature type="chain" id="PRO_5040223973" description="TEP1-F" evidence="10">
    <location>
        <begin position="22"/>
        <end position="1425"/>
    </location>
</feature>
<evidence type="ECO:0000256" key="5">
    <source>
        <dbReference type="ARBA" id="ARBA00023157"/>
    </source>
</evidence>
<dbReference type="Gene3D" id="2.60.40.1940">
    <property type="match status" value="1"/>
</dbReference>
<dbReference type="InterPro" id="IPR047565">
    <property type="entry name" value="Alpha-macroglob_thiol-ester_cl"/>
</dbReference>
<evidence type="ECO:0000256" key="4">
    <source>
        <dbReference type="ARBA" id="ARBA00022966"/>
    </source>
</evidence>
<keyword evidence="15" id="KW-1185">Reference proteome</keyword>
<dbReference type="Gene3D" id="2.60.40.690">
    <property type="entry name" value="Alpha-macroglobulin, receptor-binding domain"/>
    <property type="match status" value="1"/>
</dbReference>
<dbReference type="Pfam" id="PF07703">
    <property type="entry name" value="A2M_BRD"/>
    <property type="match status" value="1"/>
</dbReference>
<feature type="domain" description="Alpha-macroglobulin receptor-binding" evidence="13">
    <location>
        <begin position="1315"/>
        <end position="1405"/>
    </location>
</feature>
<comment type="similarity">
    <text evidence="1">Belongs to the protease inhibitor I39 (alpha-2-macroglobulin) family.</text>
</comment>
<name>A0A9N9RQF3_9DIPT</name>
<dbReference type="Gene3D" id="2.60.40.1930">
    <property type="match status" value="2"/>
</dbReference>
<dbReference type="Pfam" id="PF00207">
    <property type="entry name" value="A2M"/>
    <property type="match status" value="1"/>
</dbReference>
<dbReference type="Gene3D" id="2.20.130.20">
    <property type="match status" value="1"/>
</dbReference>
<dbReference type="SMART" id="SM01419">
    <property type="entry name" value="Thiol-ester_cl"/>
    <property type="match status" value="1"/>
</dbReference>
<feature type="domain" description="Alpha-2-macroglobulin" evidence="12">
    <location>
        <begin position="717"/>
        <end position="807"/>
    </location>
</feature>
<evidence type="ECO:0000256" key="8">
    <source>
        <dbReference type="ARBA" id="ARBA00063781"/>
    </source>
</evidence>
<dbReference type="Pfam" id="PF17791">
    <property type="entry name" value="MG3"/>
    <property type="match status" value="1"/>
</dbReference>
<dbReference type="InterPro" id="IPR011625">
    <property type="entry name" value="A2M_N_BRD"/>
</dbReference>
<dbReference type="SUPFAM" id="SSF48239">
    <property type="entry name" value="Terpenoid cyclases/Protein prenyltransferases"/>
    <property type="match status" value="1"/>
</dbReference>
<evidence type="ECO:0000256" key="10">
    <source>
        <dbReference type="SAM" id="SignalP"/>
    </source>
</evidence>
<dbReference type="InterPro" id="IPR002890">
    <property type="entry name" value="MG2"/>
</dbReference>
<evidence type="ECO:0000256" key="9">
    <source>
        <dbReference type="ARBA" id="ARBA00078071"/>
    </source>
</evidence>
<proteinExistence type="inferred from homology"/>
<evidence type="ECO:0000256" key="6">
    <source>
        <dbReference type="ARBA" id="ARBA00023180"/>
    </source>
</evidence>
<dbReference type="Gene3D" id="1.50.10.20">
    <property type="match status" value="1"/>
</dbReference>
<dbReference type="InterPro" id="IPR041555">
    <property type="entry name" value="MG3"/>
</dbReference>
<reference evidence="14" key="2">
    <citation type="submission" date="2022-10" db="EMBL/GenBank/DDBJ databases">
        <authorList>
            <consortium name="ENA_rothamsted_submissions"/>
            <consortium name="culmorum"/>
            <person name="King R."/>
        </authorList>
    </citation>
    <scope>NUCLEOTIDE SEQUENCE</scope>
</reference>
<accession>A0A9N9RQF3</accession>
<evidence type="ECO:0000256" key="7">
    <source>
        <dbReference type="ARBA" id="ARBA00057615"/>
    </source>
</evidence>
<dbReference type="InterPro" id="IPR013783">
    <property type="entry name" value="Ig-like_fold"/>
</dbReference>
<dbReference type="Proteomes" id="UP001153620">
    <property type="component" value="Chromosome 2"/>
</dbReference>
<dbReference type="GO" id="GO:0005615">
    <property type="term" value="C:extracellular space"/>
    <property type="evidence" value="ECO:0007669"/>
    <property type="project" value="InterPro"/>
</dbReference>
<dbReference type="InterPro" id="IPR011626">
    <property type="entry name" value="Alpha-macroglobulin_TED"/>
</dbReference>
<dbReference type="SUPFAM" id="SSF49410">
    <property type="entry name" value="Alpha-macroglobulin receptor domain"/>
    <property type="match status" value="1"/>
</dbReference>
<feature type="signal peptide" evidence="10">
    <location>
        <begin position="1"/>
        <end position="21"/>
    </location>
</feature>
<feature type="domain" description="Alpha-2-macroglobulin bait region" evidence="11">
    <location>
        <begin position="475"/>
        <end position="609"/>
    </location>
</feature>
<comment type="subunit">
    <text evidence="8">Heterodimer of a TEP1-N chain and an TEP1-C chain non-covalently linked. Forms a complex composed of TEP1-N and TEP1-C heterodimer, LRIM1 and APL1C; the interaction stabilizes TEP1-N and TEP1-C heterodimer, prevents its binding to tissues while circulating in the hemolymph and protects the thioester bond from hydrolysis. Mature TEP1 and to a lesser extent full-length TEP1 interact with SPCLIP1; the interaction is induced by microbial infection.</text>
</comment>
<comment type="function">
    <text evidence="7">Binds covalently through a thioester bond to the pathogen surface resulting in pathogen clearance.</text>
</comment>
<dbReference type="GO" id="GO:0004866">
    <property type="term" value="F:endopeptidase inhibitor activity"/>
    <property type="evidence" value="ECO:0007669"/>
    <property type="project" value="InterPro"/>
</dbReference>
<reference evidence="14" key="1">
    <citation type="submission" date="2022-01" db="EMBL/GenBank/DDBJ databases">
        <authorList>
            <person name="King R."/>
        </authorList>
    </citation>
    <scope>NUCLEOTIDE SEQUENCE</scope>
</reference>
<dbReference type="InterPro" id="IPR049135">
    <property type="entry name" value="TEP1_CUB2"/>
</dbReference>
<dbReference type="PANTHER" id="PTHR11412">
    <property type="entry name" value="MACROGLOBULIN / COMPLEMENT"/>
    <property type="match status" value="1"/>
</dbReference>
<dbReference type="FunFam" id="2.60.40.1930:FF:000001">
    <property type="entry name" value="CD109 isoform 3"/>
    <property type="match status" value="1"/>
</dbReference>
<evidence type="ECO:0000259" key="12">
    <source>
        <dbReference type="SMART" id="SM01360"/>
    </source>
</evidence>
<dbReference type="FunFam" id="1.50.10.20:FF:000001">
    <property type="entry name" value="CD109 isoform 1"/>
    <property type="match status" value="1"/>
</dbReference>
<dbReference type="PANTHER" id="PTHR11412:SF136">
    <property type="entry name" value="CD109 ANTIGEN"/>
    <property type="match status" value="1"/>
</dbReference>
<keyword evidence="4" id="KW-0882">Thioester bond</keyword>
<dbReference type="OrthoDB" id="7780472at2759"/>
<keyword evidence="5" id="KW-1015">Disulfide bond</keyword>
<dbReference type="InterPro" id="IPR009048">
    <property type="entry name" value="A-macroglobulin_rcpt-bd"/>
</dbReference>
<dbReference type="InterPro" id="IPR041813">
    <property type="entry name" value="A2M_TED"/>
</dbReference>
<dbReference type="CDD" id="cd02897">
    <property type="entry name" value="A2M_2"/>
    <property type="match status" value="1"/>
</dbReference>
<evidence type="ECO:0000256" key="3">
    <source>
        <dbReference type="ARBA" id="ARBA00022859"/>
    </source>
</evidence>
<dbReference type="Gene3D" id="2.60.40.2950">
    <property type="match status" value="1"/>
</dbReference>
<dbReference type="InterPro" id="IPR050473">
    <property type="entry name" value="A2M/Complement_sys"/>
</dbReference>
<dbReference type="SMART" id="SM01361">
    <property type="entry name" value="A2M_recep"/>
    <property type="match status" value="1"/>
</dbReference>
<dbReference type="Pfam" id="PF07678">
    <property type="entry name" value="TED_complement"/>
    <property type="match status" value="1"/>
</dbReference>
<dbReference type="GO" id="GO:0002376">
    <property type="term" value="P:immune system process"/>
    <property type="evidence" value="ECO:0007669"/>
    <property type="project" value="UniProtKB-KW"/>
</dbReference>
<dbReference type="SMART" id="SM01359">
    <property type="entry name" value="A2M_N_2"/>
    <property type="match status" value="1"/>
</dbReference>
<keyword evidence="3" id="KW-0391">Immunity</keyword>
<evidence type="ECO:0000256" key="2">
    <source>
        <dbReference type="ARBA" id="ARBA00022729"/>
    </source>
</evidence>
<dbReference type="Pfam" id="PF07677">
    <property type="entry name" value="A2M_recep"/>
    <property type="match status" value="1"/>
</dbReference>
<dbReference type="InterPro" id="IPR036595">
    <property type="entry name" value="A-macroglobulin_rcpt-bd_sf"/>
</dbReference>
<evidence type="ECO:0000256" key="1">
    <source>
        <dbReference type="ARBA" id="ARBA00010952"/>
    </source>
</evidence>
<gene>
    <name evidence="14" type="ORF">CHIRRI_LOCUS4595</name>
</gene>
<dbReference type="Pfam" id="PF21412">
    <property type="entry name" value="TEP1_CUB2"/>
    <property type="match status" value="1"/>
</dbReference>
<organism evidence="14 15">
    <name type="scientific">Chironomus riparius</name>
    <dbReference type="NCBI Taxonomy" id="315576"/>
    <lineage>
        <taxon>Eukaryota</taxon>
        <taxon>Metazoa</taxon>
        <taxon>Ecdysozoa</taxon>
        <taxon>Arthropoda</taxon>
        <taxon>Hexapoda</taxon>
        <taxon>Insecta</taxon>
        <taxon>Pterygota</taxon>
        <taxon>Neoptera</taxon>
        <taxon>Endopterygota</taxon>
        <taxon>Diptera</taxon>
        <taxon>Nematocera</taxon>
        <taxon>Chironomoidea</taxon>
        <taxon>Chironomidae</taxon>
        <taxon>Chironominae</taxon>
        <taxon>Chironomus</taxon>
    </lineage>
</organism>
<dbReference type="Gene3D" id="6.20.50.160">
    <property type="match status" value="1"/>
</dbReference>
<keyword evidence="6" id="KW-0325">Glycoprotein</keyword>
<dbReference type="InterPro" id="IPR019742">
    <property type="entry name" value="MacrogloblnA2_CS"/>
</dbReference>
<evidence type="ECO:0000259" key="11">
    <source>
        <dbReference type="SMART" id="SM01359"/>
    </source>
</evidence>
<protein>
    <recommendedName>
        <fullName evidence="9">TEP1-F</fullName>
    </recommendedName>
</protein>